<dbReference type="Pfam" id="PF12646">
    <property type="entry name" value="DUF3783"/>
    <property type="match status" value="1"/>
</dbReference>
<dbReference type="RefSeq" id="WP_119297669.1">
    <property type="nucleotide sequence ID" value="NZ_BHGK01000001.1"/>
</dbReference>
<accession>A0A391NY43</accession>
<evidence type="ECO:0000256" key="1">
    <source>
        <dbReference type="SAM" id="MobiDB-lite"/>
    </source>
</evidence>
<feature type="region of interest" description="Disordered" evidence="1">
    <location>
        <begin position="52"/>
        <end position="82"/>
    </location>
</feature>
<feature type="compositionally biased region" description="Polar residues" evidence="1">
    <location>
        <begin position="65"/>
        <end position="81"/>
    </location>
</feature>
<sequence>MKETILLFNIQDRQKALKIEMALFPLHVRLRRIKPEDYGHTLGYLAGLKSAETETTMETSGTETNGADTKTPKNAPNSSATLPELDSEMIVFAFFEDSRLNQALAALRKSGAGPLPYKAILTPTNQNWTPAECFEEIRREHEAMNPETKK</sequence>
<evidence type="ECO:0000313" key="2">
    <source>
        <dbReference type="EMBL" id="GCA66424.1"/>
    </source>
</evidence>
<dbReference type="AlphaFoldDB" id="A0A391NY43"/>
<name>A0A391NY43_9FIRM</name>
<protein>
    <recommendedName>
        <fullName evidence="4">DUF3783 domain-containing protein</fullName>
    </recommendedName>
</protein>
<reference evidence="3" key="1">
    <citation type="submission" date="2018-09" db="EMBL/GenBank/DDBJ databases">
        <title>Draft Genome Sequence of Mediterraneibacter sp. KCTC 15684.</title>
        <authorList>
            <person name="Kim J.S."/>
            <person name="Han K.I."/>
            <person name="Suh M.K."/>
            <person name="Lee K.C."/>
            <person name="Eom M.K."/>
            <person name="Lee J.H."/>
            <person name="Park S.H."/>
            <person name="Kang S.W."/>
            <person name="Park J.E."/>
            <person name="Oh B.S."/>
            <person name="Yu S.Y."/>
            <person name="Choi S.H."/>
            <person name="Lee D.H."/>
            <person name="Yoon H."/>
            <person name="Kim B."/>
            <person name="Yang S.J."/>
            <person name="Lee J.S."/>
        </authorList>
    </citation>
    <scope>NUCLEOTIDE SEQUENCE [LARGE SCALE GENOMIC DNA]</scope>
    <source>
        <strain evidence="3">KCTC 15684</strain>
    </source>
</reference>
<gene>
    <name evidence="2" type="ORF">KGMB01110_08600</name>
</gene>
<evidence type="ECO:0000313" key="3">
    <source>
        <dbReference type="Proteomes" id="UP000265643"/>
    </source>
</evidence>
<keyword evidence="3" id="KW-1185">Reference proteome</keyword>
<evidence type="ECO:0008006" key="4">
    <source>
        <dbReference type="Google" id="ProtNLM"/>
    </source>
</evidence>
<dbReference type="InterPro" id="IPR016621">
    <property type="entry name" value="UCP014543"/>
</dbReference>
<proteinExistence type="predicted"/>
<dbReference type="Proteomes" id="UP000265643">
    <property type="component" value="Unassembled WGS sequence"/>
</dbReference>
<feature type="compositionally biased region" description="Low complexity" evidence="1">
    <location>
        <begin position="53"/>
        <end position="64"/>
    </location>
</feature>
<organism evidence="2 3">
    <name type="scientific">Mediterraneibacter butyricigenes</name>
    <dbReference type="NCBI Taxonomy" id="2316025"/>
    <lineage>
        <taxon>Bacteria</taxon>
        <taxon>Bacillati</taxon>
        <taxon>Bacillota</taxon>
        <taxon>Clostridia</taxon>
        <taxon>Lachnospirales</taxon>
        <taxon>Lachnospiraceae</taxon>
        <taxon>Mediterraneibacter</taxon>
    </lineage>
</organism>
<comment type="caution">
    <text evidence="2">The sequence shown here is derived from an EMBL/GenBank/DDBJ whole genome shotgun (WGS) entry which is preliminary data.</text>
</comment>
<dbReference type="EMBL" id="BHGK01000001">
    <property type="protein sequence ID" value="GCA66424.1"/>
    <property type="molecule type" value="Genomic_DNA"/>
</dbReference>